<dbReference type="InterPro" id="IPR029066">
    <property type="entry name" value="PLP-binding_barrel"/>
</dbReference>
<dbReference type="Gene3D" id="2.40.37.10">
    <property type="entry name" value="Lyase, Ornithine Decarboxylase, Chain A, domain 1"/>
    <property type="match status" value="1"/>
</dbReference>
<dbReference type="PRINTS" id="PR00992">
    <property type="entry name" value="ALARACEMASE"/>
</dbReference>
<feature type="active site" description="Proton acceptor; specific for D-alanine" evidence="4">
    <location>
        <position position="37"/>
    </location>
</feature>
<evidence type="ECO:0000256" key="2">
    <source>
        <dbReference type="ARBA" id="ARBA00022898"/>
    </source>
</evidence>
<gene>
    <name evidence="6" type="primary">alr</name>
    <name evidence="6" type="ORF">ACJHVH_04485</name>
</gene>
<dbReference type="InterPro" id="IPR001608">
    <property type="entry name" value="Ala_racemase_N"/>
</dbReference>
<evidence type="ECO:0000256" key="3">
    <source>
        <dbReference type="ARBA" id="ARBA00023235"/>
    </source>
</evidence>
<dbReference type="Pfam" id="PF00842">
    <property type="entry name" value="Ala_racemase_C"/>
    <property type="match status" value="1"/>
</dbReference>
<dbReference type="InterPro" id="IPR011079">
    <property type="entry name" value="Ala_racemase_C"/>
</dbReference>
<accession>A0ABW8U856</accession>
<comment type="caution">
    <text evidence="6">The sequence shown here is derived from an EMBL/GenBank/DDBJ whole genome shotgun (WGS) entry which is preliminary data.</text>
</comment>
<comment type="function">
    <text evidence="4">Catalyzes the interconversion of L-alanine and D-alanine. May also act on other amino acids.</text>
</comment>
<dbReference type="PANTHER" id="PTHR30511:SF0">
    <property type="entry name" value="ALANINE RACEMASE, CATABOLIC-RELATED"/>
    <property type="match status" value="1"/>
</dbReference>
<keyword evidence="7" id="KW-1185">Reference proteome</keyword>
<dbReference type="InterPro" id="IPR009006">
    <property type="entry name" value="Ala_racemase/Decarboxylase_C"/>
</dbReference>
<feature type="binding site" evidence="4">
    <location>
        <position position="318"/>
    </location>
    <ligand>
        <name>substrate</name>
    </ligand>
</feature>
<dbReference type="GO" id="GO:0008784">
    <property type="term" value="F:alanine racemase activity"/>
    <property type="evidence" value="ECO:0007669"/>
    <property type="project" value="UniProtKB-EC"/>
</dbReference>
<evidence type="ECO:0000256" key="1">
    <source>
        <dbReference type="ARBA" id="ARBA00001933"/>
    </source>
</evidence>
<name>A0ABW8U856_9GAMM</name>
<dbReference type="SMART" id="SM01005">
    <property type="entry name" value="Ala_racemase_C"/>
    <property type="match status" value="1"/>
</dbReference>
<dbReference type="SUPFAM" id="SSF51419">
    <property type="entry name" value="PLP-binding barrel"/>
    <property type="match status" value="1"/>
</dbReference>
<dbReference type="NCBIfam" id="TIGR00492">
    <property type="entry name" value="alr"/>
    <property type="match status" value="1"/>
</dbReference>
<evidence type="ECO:0000256" key="4">
    <source>
        <dbReference type="HAMAP-Rule" id="MF_01201"/>
    </source>
</evidence>
<reference evidence="6 7" key="1">
    <citation type="submission" date="2024-11" db="EMBL/GenBank/DDBJ databases">
        <title>First Report of Moraxella oculi in Brazil in an Infectious Bovine Keratoconjunctivitis Outbreak.</title>
        <authorList>
            <person name="Carvalho C.V."/>
            <person name="Domingues R."/>
            <person name="Coutinho C."/>
            <person name="Honorio N.T.B.S."/>
            <person name="Faza D.R.L.R."/>
            <person name="Carvalho W.A."/>
            <person name="Machado A.B.F."/>
            <person name="Martins M.F."/>
            <person name="Gaspar E.B."/>
        </authorList>
    </citation>
    <scope>NUCLEOTIDE SEQUENCE [LARGE SCALE GENOMIC DNA]</scope>
    <source>
        <strain evidence="6 7">2117LE</strain>
    </source>
</reference>
<comment type="cofactor">
    <cofactor evidence="1 4">
        <name>pyridoxal 5'-phosphate</name>
        <dbReference type="ChEBI" id="CHEBI:597326"/>
    </cofactor>
</comment>
<comment type="pathway">
    <text evidence="4">Amino-acid biosynthesis; D-alanine biosynthesis; D-alanine from L-alanine: step 1/1.</text>
</comment>
<dbReference type="EMBL" id="JBJJXE010000005">
    <property type="protein sequence ID" value="MFL1732254.1"/>
    <property type="molecule type" value="Genomic_DNA"/>
</dbReference>
<dbReference type="Gene3D" id="3.20.20.10">
    <property type="entry name" value="Alanine racemase"/>
    <property type="match status" value="1"/>
</dbReference>
<organism evidence="6 7">
    <name type="scientific">Moraxella oculi</name>
    <dbReference type="NCBI Taxonomy" id="2940516"/>
    <lineage>
        <taxon>Bacteria</taxon>
        <taxon>Pseudomonadati</taxon>
        <taxon>Pseudomonadota</taxon>
        <taxon>Gammaproteobacteria</taxon>
        <taxon>Moraxellales</taxon>
        <taxon>Moraxellaceae</taxon>
        <taxon>Moraxella</taxon>
    </lineage>
</organism>
<evidence type="ECO:0000313" key="7">
    <source>
        <dbReference type="Proteomes" id="UP001624684"/>
    </source>
</evidence>
<dbReference type="Pfam" id="PF01168">
    <property type="entry name" value="Ala_racemase_N"/>
    <property type="match status" value="1"/>
</dbReference>
<evidence type="ECO:0000313" key="6">
    <source>
        <dbReference type="EMBL" id="MFL1732254.1"/>
    </source>
</evidence>
<dbReference type="EC" id="5.1.1.1" evidence="4"/>
<feature type="active site" description="Proton acceptor; specific for L-alanine" evidence="4">
    <location>
        <position position="267"/>
    </location>
</feature>
<dbReference type="SUPFAM" id="SSF50621">
    <property type="entry name" value="Alanine racemase C-terminal domain-like"/>
    <property type="match status" value="1"/>
</dbReference>
<feature type="modified residue" description="N6-(pyridoxal phosphate)lysine" evidence="4">
    <location>
        <position position="37"/>
    </location>
</feature>
<keyword evidence="3 4" id="KW-0413">Isomerase</keyword>
<protein>
    <recommendedName>
        <fullName evidence="4">Alanine racemase</fullName>
        <ecNumber evidence="4">5.1.1.1</ecNumber>
    </recommendedName>
</protein>
<dbReference type="RefSeq" id="WP_407068921.1">
    <property type="nucleotide sequence ID" value="NZ_JBJJXE010000005.1"/>
</dbReference>
<dbReference type="HAMAP" id="MF_01201">
    <property type="entry name" value="Ala_racemase"/>
    <property type="match status" value="1"/>
</dbReference>
<dbReference type="Proteomes" id="UP001624684">
    <property type="component" value="Unassembled WGS sequence"/>
</dbReference>
<keyword evidence="2 4" id="KW-0663">Pyridoxal phosphate</keyword>
<proteinExistence type="inferred from homology"/>
<comment type="catalytic activity">
    <reaction evidence="4">
        <text>L-alanine = D-alanine</text>
        <dbReference type="Rhea" id="RHEA:20249"/>
        <dbReference type="ChEBI" id="CHEBI:57416"/>
        <dbReference type="ChEBI" id="CHEBI:57972"/>
        <dbReference type="EC" id="5.1.1.1"/>
    </reaction>
</comment>
<dbReference type="PANTHER" id="PTHR30511">
    <property type="entry name" value="ALANINE RACEMASE"/>
    <property type="match status" value="1"/>
</dbReference>
<feature type="binding site" evidence="4">
    <location>
        <position position="139"/>
    </location>
    <ligand>
        <name>substrate</name>
    </ligand>
</feature>
<dbReference type="InterPro" id="IPR000821">
    <property type="entry name" value="Ala_racemase"/>
</dbReference>
<feature type="domain" description="Alanine racemase C-terminal" evidence="5">
    <location>
        <begin position="246"/>
        <end position="375"/>
    </location>
</feature>
<comment type="similarity">
    <text evidence="4">Belongs to the alanine racemase family.</text>
</comment>
<sequence>MRNTSIIINHAALAHNLNAIKNTLNPHHPAKVLAMVKADAYGHGIAHTLLGLKDADAFGVACMSEALAVQSTCNALGMKKPIILIEGVFSEVEWLIALEHGFGCVIHGKEQLEFAIKHPASQGSLTNTIWLKYNTGMNRLGFDKQGAIDAAKALHKNGYQLILTSHFACADEPNSLITDKQITLFKELLDTLCNTVDDKIQASLCNSAGIISQPNCHYDWVRTGIMLYGSSPFAHITADELGLKPAMTLTTSVMAIQRLNKGDTVSYGALWAAKRSSRIGIISCGYGDGYPRVVAGAWVGVVVDGQVIRTPIVGRVAMDIMMIDLTDIATADIGTSIVLWGMKDAPSIDEIAACAGTIGYEVMCRTTTRPHRVVTF</sequence>
<evidence type="ECO:0000259" key="5">
    <source>
        <dbReference type="SMART" id="SM01005"/>
    </source>
</evidence>